<protein>
    <submittedName>
        <fullName evidence="12">Imidazole glycerol phosphate synthase subunit HisH</fullName>
    </submittedName>
</protein>
<dbReference type="Gene3D" id="3.40.50.880">
    <property type="match status" value="1"/>
</dbReference>
<proteinExistence type="predicted"/>
<comment type="catalytic activity">
    <reaction evidence="9">
        <text>L-glutamine + H2O = L-glutamate + NH4(+)</text>
        <dbReference type="Rhea" id="RHEA:15889"/>
        <dbReference type="ChEBI" id="CHEBI:15377"/>
        <dbReference type="ChEBI" id="CHEBI:28938"/>
        <dbReference type="ChEBI" id="CHEBI:29985"/>
        <dbReference type="ChEBI" id="CHEBI:58359"/>
        <dbReference type="EC" id="3.5.1.2"/>
    </reaction>
</comment>
<dbReference type="EMBL" id="AP018930">
    <property type="protein sequence ID" value="BBG26774.1"/>
    <property type="molecule type" value="Genomic_DNA"/>
</dbReference>
<dbReference type="Proteomes" id="UP000322983">
    <property type="component" value="Chromosome"/>
</dbReference>
<comment type="pathway">
    <text evidence="1">Amino-acid biosynthesis; L-histidine biosynthesis; L-histidine from 5-phospho-alpha-D-ribose 1-diphosphate: step 5/9.</text>
</comment>
<keyword evidence="5" id="KW-0315">Glutamine amidotransferase</keyword>
<evidence type="ECO:0000256" key="5">
    <source>
        <dbReference type="ARBA" id="ARBA00022962"/>
    </source>
</evidence>
<evidence type="ECO:0000259" key="11">
    <source>
        <dbReference type="Pfam" id="PF00117"/>
    </source>
</evidence>
<evidence type="ECO:0000256" key="6">
    <source>
        <dbReference type="ARBA" id="ARBA00023102"/>
    </source>
</evidence>
<organism evidence="12 14">
    <name type="scientific">Sulfuracidifex tepidarius</name>
    <dbReference type="NCBI Taxonomy" id="1294262"/>
    <lineage>
        <taxon>Archaea</taxon>
        <taxon>Thermoproteota</taxon>
        <taxon>Thermoprotei</taxon>
        <taxon>Sulfolobales</taxon>
        <taxon>Sulfolobaceae</taxon>
        <taxon>Sulfuracidifex</taxon>
    </lineage>
</organism>
<dbReference type="RefSeq" id="WP_054845661.1">
    <property type="nucleotide sequence ID" value="NZ_AP018929.1"/>
</dbReference>
<dbReference type="AlphaFoldDB" id="A0A510DV15"/>
<dbReference type="GO" id="GO:0004359">
    <property type="term" value="F:glutaminase activity"/>
    <property type="evidence" value="ECO:0007669"/>
    <property type="project" value="UniProtKB-EC"/>
</dbReference>
<dbReference type="STRING" id="1294262.GCA_001316085_01293"/>
<reference evidence="15" key="1">
    <citation type="submission" date="2018-09" db="EMBL/GenBank/DDBJ databases">
        <title>Complete Genome Sequencing of Sulfolobus sp. JCM 16834.</title>
        <authorList>
            <person name="Kato S."/>
            <person name="Itoh T."/>
            <person name="Ohkuma M."/>
        </authorList>
    </citation>
    <scope>NUCLEOTIDE SEQUENCE [LARGE SCALE GENOMIC DNA]</scope>
    <source>
        <strain evidence="15">IC-007</strain>
    </source>
</reference>
<keyword evidence="4" id="KW-0378">Hydrolase</keyword>
<dbReference type="UniPathway" id="UPA00031">
    <property type="reaction ID" value="UER00010"/>
</dbReference>
<evidence type="ECO:0000256" key="1">
    <source>
        <dbReference type="ARBA" id="ARBA00005091"/>
    </source>
</evidence>
<evidence type="ECO:0000313" key="12">
    <source>
        <dbReference type="EMBL" id="BBG24019.1"/>
    </source>
</evidence>
<accession>A0A510E2P1</accession>
<dbReference type="GO" id="GO:0000107">
    <property type="term" value="F:imidazoleglycerol-phosphate synthase activity"/>
    <property type="evidence" value="ECO:0007669"/>
    <property type="project" value="TreeGrafter"/>
</dbReference>
<dbReference type="PANTHER" id="PTHR42701:SF1">
    <property type="entry name" value="IMIDAZOLE GLYCEROL PHOSPHATE SYNTHASE SUBUNIT HISH"/>
    <property type="match status" value="1"/>
</dbReference>
<dbReference type="GO" id="GO:0016829">
    <property type="term" value="F:lyase activity"/>
    <property type="evidence" value="ECO:0007669"/>
    <property type="project" value="UniProtKB-KW"/>
</dbReference>
<dbReference type="GeneID" id="41717638"/>
<keyword evidence="7" id="KW-0456">Lyase</keyword>
<dbReference type="InterPro" id="IPR029062">
    <property type="entry name" value="Class_I_gatase-like"/>
</dbReference>
<dbReference type="InterPro" id="IPR010139">
    <property type="entry name" value="Imidazole-glycPsynth_HisH"/>
</dbReference>
<dbReference type="EMBL" id="AP018929">
    <property type="protein sequence ID" value="BBG24019.1"/>
    <property type="molecule type" value="Genomic_DNA"/>
</dbReference>
<dbReference type="Pfam" id="PF00117">
    <property type="entry name" value="GATase"/>
    <property type="match status" value="1"/>
</dbReference>
<dbReference type="InterPro" id="IPR017926">
    <property type="entry name" value="GATASE"/>
</dbReference>
<evidence type="ECO:0000313" key="15">
    <source>
        <dbReference type="Proteomes" id="UP000325030"/>
    </source>
</evidence>
<evidence type="ECO:0000313" key="14">
    <source>
        <dbReference type="Proteomes" id="UP000322983"/>
    </source>
</evidence>
<evidence type="ECO:0000256" key="9">
    <source>
        <dbReference type="ARBA" id="ARBA00049534"/>
    </source>
</evidence>
<gene>
    <name evidence="12" type="ORF">IC006_1320</name>
    <name evidence="13" type="ORF">IC007_1295</name>
</gene>
<comment type="subunit">
    <text evidence="2">Heterodimer of HisH and HisF.</text>
</comment>
<name>A0A510DV15_9CREN</name>
<dbReference type="GO" id="GO:0000105">
    <property type="term" value="P:L-histidine biosynthetic process"/>
    <property type="evidence" value="ECO:0007669"/>
    <property type="project" value="UniProtKB-UniPathway"/>
</dbReference>
<dbReference type="Proteomes" id="UP000325030">
    <property type="component" value="Chromosome"/>
</dbReference>
<evidence type="ECO:0000313" key="13">
    <source>
        <dbReference type="EMBL" id="BBG26774.1"/>
    </source>
</evidence>
<comment type="catalytic activity">
    <reaction evidence="8">
        <text>5-[(5-phospho-1-deoxy-D-ribulos-1-ylimino)methylamino]-1-(5-phospho-beta-D-ribosyl)imidazole-4-carboxamide + L-glutamine = D-erythro-1-(imidazol-4-yl)glycerol 3-phosphate + 5-amino-1-(5-phospho-beta-D-ribosyl)imidazole-4-carboxamide + L-glutamate + H(+)</text>
        <dbReference type="Rhea" id="RHEA:24793"/>
        <dbReference type="ChEBI" id="CHEBI:15378"/>
        <dbReference type="ChEBI" id="CHEBI:29985"/>
        <dbReference type="ChEBI" id="CHEBI:58278"/>
        <dbReference type="ChEBI" id="CHEBI:58359"/>
        <dbReference type="ChEBI" id="CHEBI:58475"/>
        <dbReference type="ChEBI" id="CHEBI:58525"/>
        <dbReference type="EC" id="4.3.2.10"/>
    </reaction>
</comment>
<evidence type="ECO:0000256" key="3">
    <source>
        <dbReference type="ARBA" id="ARBA00022605"/>
    </source>
</evidence>
<dbReference type="OrthoDB" id="33401at2157"/>
<accession>A0A510DV15</accession>
<feature type="active site" description="Nucleophile" evidence="10">
    <location>
        <position position="74"/>
    </location>
</feature>
<dbReference type="PROSITE" id="PS51273">
    <property type="entry name" value="GATASE_TYPE_1"/>
    <property type="match status" value="1"/>
</dbReference>
<dbReference type="PANTHER" id="PTHR42701">
    <property type="entry name" value="IMIDAZOLE GLYCEROL PHOSPHATE SYNTHASE SUBUNIT HISH"/>
    <property type="match status" value="1"/>
</dbReference>
<dbReference type="NCBIfam" id="TIGR01855">
    <property type="entry name" value="IMP_synth_hisH"/>
    <property type="match status" value="1"/>
</dbReference>
<keyword evidence="6" id="KW-0368">Histidine biosynthesis</keyword>
<keyword evidence="14" id="KW-1185">Reference proteome</keyword>
<evidence type="ECO:0000256" key="10">
    <source>
        <dbReference type="PIRSR" id="PIRSR000495-1"/>
    </source>
</evidence>
<feature type="active site" evidence="10">
    <location>
        <position position="174"/>
    </location>
</feature>
<dbReference type="PIRSF" id="PIRSF000495">
    <property type="entry name" value="Amidotransf_hisH"/>
    <property type="match status" value="1"/>
</dbReference>
<feature type="active site" evidence="10">
    <location>
        <position position="176"/>
    </location>
</feature>
<keyword evidence="3" id="KW-0028">Amino-acid biosynthesis</keyword>
<evidence type="ECO:0000256" key="8">
    <source>
        <dbReference type="ARBA" id="ARBA00047838"/>
    </source>
</evidence>
<evidence type="ECO:0000256" key="7">
    <source>
        <dbReference type="ARBA" id="ARBA00023239"/>
    </source>
</evidence>
<evidence type="ECO:0000256" key="4">
    <source>
        <dbReference type="ARBA" id="ARBA00022801"/>
    </source>
</evidence>
<dbReference type="SUPFAM" id="SSF52317">
    <property type="entry name" value="Class I glutamine amidotransferase-like"/>
    <property type="match status" value="1"/>
</dbReference>
<dbReference type="KEGG" id="step:IC006_1320"/>
<feature type="domain" description="Glutamine amidotransferase" evidence="11">
    <location>
        <begin position="7"/>
        <end position="187"/>
    </location>
</feature>
<evidence type="ECO:0000256" key="2">
    <source>
        <dbReference type="ARBA" id="ARBA00011152"/>
    </source>
</evidence>
<reference evidence="12 14" key="2">
    <citation type="journal article" date="2020" name="Int. J. Syst. Evol. Microbiol.">
        <title>Sulfuracidifex tepidarius gen. nov., sp. nov. and transfer of Sulfolobus metallicus Huber and Stetter 1992 to the genus Sulfuracidifex as Sulfuracidifex metallicus comb. nov.</title>
        <authorList>
            <person name="Itoh T."/>
            <person name="Miura T."/>
            <person name="Sakai H.D."/>
            <person name="Kato S."/>
            <person name="Ohkuma M."/>
            <person name="Takashina T."/>
        </authorList>
    </citation>
    <scope>NUCLEOTIDE SEQUENCE [LARGE SCALE GENOMIC DNA]</scope>
    <source>
        <strain evidence="12 14">IC-006</strain>
        <strain evidence="13">IC-007</strain>
    </source>
</reference>
<sequence length="195" mass="21706">MKALVLNYGVGNLFSISSALKRNGFEVKIGDLERGYDLIVMPGVGSFSAVSSFLSSRLDVLRDLKGSNAFLGVCLGFQVLFDYGTEGGQSKGIGWFKGKVDLLHVNEKLPHVGWERLHVKGCNDLLQEMDQGYVYYVHSYVAYPERDPDAFSNYGGTSFPAVMCEGNVVGTQFHPEKSDKTGRIFFDNLSRWLKR</sequence>